<reference evidence="2 3" key="1">
    <citation type="submission" date="2020-12" db="EMBL/GenBank/DDBJ databases">
        <title>Concerted genomic and epigenomic changes stabilize Arabidopsis allopolyploids.</title>
        <authorList>
            <person name="Chen Z."/>
        </authorList>
    </citation>
    <scope>NUCLEOTIDE SEQUENCE [LARGE SCALE GENOMIC DNA]</scope>
    <source>
        <strain evidence="2">Allo738</strain>
        <tissue evidence="2">Leaf</tissue>
    </source>
</reference>
<gene>
    <name evidence="2" type="ORF">ISN45_Aa08g013110</name>
</gene>
<dbReference type="EMBL" id="JAEFBK010000013">
    <property type="protein sequence ID" value="KAG7533701.1"/>
    <property type="molecule type" value="Genomic_DNA"/>
</dbReference>
<feature type="transmembrane region" description="Helical" evidence="1">
    <location>
        <begin position="23"/>
        <end position="41"/>
    </location>
</feature>
<evidence type="ECO:0000313" key="3">
    <source>
        <dbReference type="Proteomes" id="UP000694240"/>
    </source>
</evidence>
<evidence type="ECO:0008006" key="4">
    <source>
        <dbReference type="Google" id="ProtNLM"/>
    </source>
</evidence>
<sequence length="71" mass="8230">MDVTAKPALVNKSQTQLSPWKKWILVYLLVIQVLLIGFNIATSCRDTLQNSWWEQSVSIRVRIGKHLSMFK</sequence>
<evidence type="ECO:0000256" key="1">
    <source>
        <dbReference type="SAM" id="Phobius"/>
    </source>
</evidence>
<accession>A0A8T1XR68</accession>
<comment type="caution">
    <text evidence="2">The sequence shown here is derived from an EMBL/GenBank/DDBJ whole genome shotgun (WGS) entry which is preliminary data.</text>
</comment>
<proteinExistence type="predicted"/>
<dbReference type="Proteomes" id="UP000694240">
    <property type="component" value="Chromosome 13"/>
</dbReference>
<protein>
    <recommendedName>
        <fullName evidence="4">Transmembrane protein</fullName>
    </recommendedName>
</protein>
<keyword evidence="1" id="KW-0472">Membrane</keyword>
<dbReference type="AlphaFoldDB" id="A0A8T1XR68"/>
<keyword evidence="1" id="KW-0812">Transmembrane</keyword>
<evidence type="ECO:0000313" key="2">
    <source>
        <dbReference type="EMBL" id="KAG7533701.1"/>
    </source>
</evidence>
<keyword evidence="1" id="KW-1133">Transmembrane helix</keyword>
<name>A0A8T1XR68_9BRAS</name>
<organism evidence="2 3">
    <name type="scientific">Arabidopsis thaliana x Arabidopsis arenosa</name>
    <dbReference type="NCBI Taxonomy" id="1240361"/>
    <lineage>
        <taxon>Eukaryota</taxon>
        <taxon>Viridiplantae</taxon>
        <taxon>Streptophyta</taxon>
        <taxon>Embryophyta</taxon>
        <taxon>Tracheophyta</taxon>
        <taxon>Spermatophyta</taxon>
        <taxon>Magnoliopsida</taxon>
        <taxon>eudicotyledons</taxon>
        <taxon>Gunneridae</taxon>
        <taxon>Pentapetalae</taxon>
        <taxon>rosids</taxon>
        <taxon>malvids</taxon>
        <taxon>Brassicales</taxon>
        <taxon>Brassicaceae</taxon>
        <taxon>Camelineae</taxon>
        <taxon>Arabidopsis</taxon>
    </lineage>
</organism>
<keyword evidence="3" id="KW-1185">Reference proteome</keyword>